<dbReference type="Gene3D" id="3.40.50.2300">
    <property type="match status" value="1"/>
</dbReference>
<dbReference type="InterPro" id="IPR011006">
    <property type="entry name" value="CheY-like_superfamily"/>
</dbReference>
<evidence type="ECO:0000313" key="4">
    <source>
        <dbReference type="EMBL" id="MDL5376517.1"/>
    </source>
</evidence>
<dbReference type="Pfam" id="PF00072">
    <property type="entry name" value="Response_reg"/>
    <property type="match status" value="1"/>
</dbReference>
<gene>
    <name evidence="4" type="ORF">QR695_05800</name>
</gene>
<feature type="domain" description="HD-GYP" evidence="3">
    <location>
        <begin position="143"/>
        <end position="350"/>
    </location>
</feature>
<dbReference type="Proteomes" id="UP001230807">
    <property type="component" value="Unassembled WGS sequence"/>
</dbReference>
<dbReference type="SMART" id="SM00471">
    <property type="entry name" value="HDc"/>
    <property type="match status" value="1"/>
</dbReference>
<dbReference type="InterPro" id="IPR001789">
    <property type="entry name" value="Sig_transdc_resp-reg_receiver"/>
</dbReference>
<feature type="modified residue" description="4-aspartylphosphate" evidence="1">
    <location>
        <position position="57"/>
    </location>
</feature>
<dbReference type="EMBL" id="JASWER010000003">
    <property type="protein sequence ID" value="MDL5376517.1"/>
    <property type="molecule type" value="Genomic_DNA"/>
</dbReference>
<evidence type="ECO:0000259" key="3">
    <source>
        <dbReference type="PROSITE" id="PS51832"/>
    </source>
</evidence>
<dbReference type="PANTHER" id="PTHR45228:SF8">
    <property type="entry name" value="TWO-COMPONENT RESPONSE REGULATOR-RELATED"/>
    <property type="match status" value="1"/>
</dbReference>
<evidence type="ECO:0000313" key="5">
    <source>
        <dbReference type="Proteomes" id="UP001230807"/>
    </source>
</evidence>
<comment type="caution">
    <text evidence="4">The sequence shown here is derived from an EMBL/GenBank/DDBJ whole genome shotgun (WGS) entry which is preliminary data.</text>
</comment>
<protein>
    <submittedName>
        <fullName evidence="4">Response regulator</fullName>
    </submittedName>
</protein>
<dbReference type="PANTHER" id="PTHR45228">
    <property type="entry name" value="CYCLIC DI-GMP PHOSPHODIESTERASE TM_0186-RELATED"/>
    <property type="match status" value="1"/>
</dbReference>
<evidence type="ECO:0000256" key="1">
    <source>
        <dbReference type="PROSITE-ProRule" id="PRU00169"/>
    </source>
</evidence>
<dbReference type="PROSITE" id="PS51832">
    <property type="entry name" value="HD_GYP"/>
    <property type="match status" value="1"/>
</dbReference>
<dbReference type="SMART" id="SM00448">
    <property type="entry name" value="REC"/>
    <property type="match status" value="1"/>
</dbReference>
<name>A0ABT7MMU2_9BACL</name>
<dbReference type="InterPro" id="IPR037522">
    <property type="entry name" value="HD_GYP_dom"/>
</dbReference>
<dbReference type="SUPFAM" id="SSF52172">
    <property type="entry name" value="CheY-like"/>
    <property type="match status" value="1"/>
</dbReference>
<dbReference type="RefSeq" id="WP_214832107.1">
    <property type="nucleotide sequence ID" value="NZ_CP183077.1"/>
</dbReference>
<dbReference type="InterPro" id="IPR052020">
    <property type="entry name" value="Cyclic_di-GMP/3'3'-cGAMP_PDE"/>
</dbReference>
<dbReference type="Gene3D" id="1.10.3210.10">
    <property type="entry name" value="Hypothetical protein af1432"/>
    <property type="match status" value="1"/>
</dbReference>
<dbReference type="PROSITE" id="PS50110">
    <property type="entry name" value="RESPONSE_REGULATORY"/>
    <property type="match status" value="1"/>
</dbReference>
<organism evidence="4 5">
    <name type="scientific">Exiguobacterium mexicanum</name>
    <dbReference type="NCBI Taxonomy" id="340146"/>
    <lineage>
        <taxon>Bacteria</taxon>
        <taxon>Bacillati</taxon>
        <taxon>Bacillota</taxon>
        <taxon>Bacilli</taxon>
        <taxon>Bacillales</taxon>
        <taxon>Bacillales Family XII. Incertae Sedis</taxon>
        <taxon>Exiguobacterium</taxon>
    </lineage>
</organism>
<dbReference type="Pfam" id="PF13487">
    <property type="entry name" value="HD_5"/>
    <property type="match status" value="1"/>
</dbReference>
<sequence>MCEAKKRIVFVVDDTPANLRLLYDILHQADYHVRVYPNGKLMLQAMERVQPDLILLDIMMPDMNGYEVCEILRRRYNPNIPVIFLSALTESYDKVRAFEVGGQDYITKPIHPEEVLLRLNAQLKHVNERERFSYNLEEKDKQLHEYQEGLVKTLLRLSGLRDNDTGNHIERVQALATSLAELLLTESSAQVNPMFVEAIRLAAPLHDVGKISVPDSILLKQGRLTEEEWQLMKEHVRVGGEVLGELHRQFPENPFTQMAMDIALYHHERWDGQGYVHGLSEEAIPLAARIVSIVDVYDALRTMRPYKPAYSHVETLKIMGQMEGAFDPHLFNLFLNHDLLFSTVFDSIYEAGQVERNAQTPFTI</sequence>
<dbReference type="CDD" id="cd00077">
    <property type="entry name" value="HDc"/>
    <property type="match status" value="1"/>
</dbReference>
<accession>A0ABT7MMU2</accession>
<evidence type="ECO:0000259" key="2">
    <source>
        <dbReference type="PROSITE" id="PS50110"/>
    </source>
</evidence>
<feature type="domain" description="Response regulatory" evidence="2">
    <location>
        <begin position="8"/>
        <end position="123"/>
    </location>
</feature>
<dbReference type="InterPro" id="IPR003607">
    <property type="entry name" value="HD/PDEase_dom"/>
</dbReference>
<keyword evidence="5" id="KW-1185">Reference proteome</keyword>
<dbReference type="SUPFAM" id="SSF109604">
    <property type="entry name" value="HD-domain/PDEase-like"/>
    <property type="match status" value="1"/>
</dbReference>
<reference evidence="4 5" key="1">
    <citation type="submission" date="2023-06" db="EMBL/GenBank/DDBJ databases">
        <title>Influencing factors and mechanism of Cr(VI) reduction by facultative anaerobic Exiguobacterium sp. PY14.</title>
        <authorList>
            <person name="Zou L."/>
        </authorList>
    </citation>
    <scope>NUCLEOTIDE SEQUENCE [LARGE SCALE GENOMIC DNA]</scope>
    <source>
        <strain evidence="4 5">PY14</strain>
    </source>
</reference>
<proteinExistence type="predicted"/>
<keyword evidence="1" id="KW-0597">Phosphoprotein</keyword>